<organism evidence="1 2">
    <name type="scientific">Streptomyces autolyticus</name>
    <dbReference type="NCBI Taxonomy" id="75293"/>
    <lineage>
        <taxon>Bacteria</taxon>
        <taxon>Bacillati</taxon>
        <taxon>Actinomycetota</taxon>
        <taxon>Actinomycetes</taxon>
        <taxon>Kitasatosporales</taxon>
        <taxon>Streptomycetaceae</taxon>
        <taxon>Streptomyces</taxon>
    </lineage>
</organism>
<name>A0ABN4WE15_9ACTN</name>
<gene>
    <name evidence="1" type="ORF">BV401_37875</name>
</gene>
<sequence length="114" mass="12993">MRPAMFGYMRLAASDDPDENETIQRELTSYVTREGFELERLFIERLDARDESAFFALVDALKTADVKNVIVPSLWHFARLPGLQAAMRDHIERELGARLWVIQSTVARPKGAVS</sequence>
<evidence type="ECO:0008006" key="3">
    <source>
        <dbReference type="Google" id="ProtNLM"/>
    </source>
</evidence>
<evidence type="ECO:0000313" key="1">
    <source>
        <dbReference type="EMBL" id="AQA15318.1"/>
    </source>
</evidence>
<reference evidence="1 2" key="1">
    <citation type="journal article" date="2017" name="J. Biotechnol.">
        <title>The complete genome sequence of Streptomyces autolyticus CGMCC 0516, the producer of geldanamycin, autolytimycin, reblastatin and elaiophylin.</title>
        <authorList>
            <person name="Yin M."/>
            <person name="Jiang M."/>
            <person name="Ren Z."/>
            <person name="Dong Y."/>
            <person name="Lu T."/>
        </authorList>
    </citation>
    <scope>NUCLEOTIDE SEQUENCE [LARGE SCALE GENOMIC DNA]</scope>
    <source>
        <strain evidence="1 2">CGMCC0516</strain>
    </source>
</reference>
<accession>A0ABN4WE15</accession>
<proteinExistence type="predicted"/>
<keyword evidence="2" id="KW-1185">Reference proteome</keyword>
<protein>
    <recommendedName>
        <fullName evidence="3">Resolvase/invertase-type recombinase catalytic domain-containing protein</fullName>
    </recommendedName>
</protein>
<evidence type="ECO:0000313" key="2">
    <source>
        <dbReference type="Proteomes" id="UP000187851"/>
    </source>
</evidence>
<dbReference type="Proteomes" id="UP000187851">
    <property type="component" value="Chromosome"/>
</dbReference>
<dbReference type="EMBL" id="CP019458">
    <property type="protein sequence ID" value="AQA15318.1"/>
    <property type="molecule type" value="Genomic_DNA"/>
</dbReference>